<feature type="transmembrane region" description="Helical" evidence="9">
    <location>
        <begin position="117"/>
        <end position="140"/>
    </location>
</feature>
<evidence type="ECO:0000256" key="9">
    <source>
        <dbReference type="SAM" id="Phobius"/>
    </source>
</evidence>
<dbReference type="InterPro" id="IPR000109">
    <property type="entry name" value="POT_fam"/>
</dbReference>
<comment type="similarity">
    <text evidence="2 8">Belongs to the major facilitator superfamily. Proton-dependent oligopeptide transporter (POT/PTR) (TC 2.A.17) family.</text>
</comment>
<gene>
    <name evidence="11" type="ORF">SAMN05421748_11624</name>
</gene>
<dbReference type="AlphaFoldDB" id="A0A285J3Z2"/>
<dbReference type="InterPro" id="IPR018456">
    <property type="entry name" value="PTR2_symporter_CS"/>
</dbReference>
<evidence type="ECO:0000313" key="11">
    <source>
        <dbReference type="EMBL" id="SNY55070.1"/>
    </source>
</evidence>
<dbReference type="RefSeq" id="WP_097323852.1">
    <property type="nucleotide sequence ID" value="NZ_OBDY01000016.1"/>
</dbReference>
<protein>
    <submittedName>
        <fullName evidence="11">Proton-dependent oligopeptide transporter, POT family</fullName>
    </submittedName>
</protein>
<feature type="transmembrane region" description="Helical" evidence="9">
    <location>
        <begin position="58"/>
        <end position="78"/>
    </location>
</feature>
<dbReference type="InterPro" id="IPR036259">
    <property type="entry name" value="MFS_trans_sf"/>
</dbReference>
<evidence type="ECO:0000256" key="7">
    <source>
        <dbReference type="ARBA" id="ARBA00023136"/>
    </source>
</evidence>
<reference evidence="12" key="1">
    <citation type="submission" date="2017-09" db="EMBL/GenBank/DDBJ databases">
        <authorList>
            <person name="Varghese N."/>
            <person name="Submissions S."/>
        </authorList>
    </citation>
    <scope>NUCLEOTIDE SEQUENCE [LARGE SCALE GENOMIC DNA]</scope>
    <source>
        <strain evidence="12">CGMCC 4.6857</strain>
    </source>
</reference>
<dbReference type="SUPFAM" id="SSF103473">
    <property type="entry name" value="MFS general substrate transporter"/>
    <property type="match status" value="1"/>
</dbReference>
<feature type="transmembrane region" description="Helical" evidence="9">
    <location>
        <begin position="448"/>
        <end position="472"/>
    </location>
</feature>
<proteinExistence type="inferred from homology"/>
<feature type="transmembrane region" description="Helical" evidence="9">
    <location>
        <begin position="219"/>
        <end position="243"/>
    </location>
</feature>
<evidence type="ECO:0000256" key="3">
    <source>
        <dbReference type="ARBA" id="ARBA00022448"/>
    </source>
</evidence>
<dbReference type="Pfam" id="PF00854">
    <property type="entry name" value="PTR2"/>
    <property type="match status" value="1"/>
</dbReference>
<dbReference type="PROSITE" id="PS50850">
    <property type="entry name" value="MFS"/>
    <property type="match status" value="1"/>
</dbReference>
<feature type="transmembrane region" description="Helical" evidence="9">
    <location>
        <begin position="279"/>
        <end position="296"/>
    </location>
</feature>
<dbReference type="EMBL" id="OBDY01000016">
    <property type="protein sequence ID" value="SNY55070.1"/>
    <property type="molecule type" value="Genomic_DNA"/>
</dbReference>
<dbReference type="Proteomes" id="UP000219612">
    <property type="component" value="Unassembled WGS sequence"/>
</dbReference>
<keyword evidence="5 8" id="KW-0812">Transmembrane</keyword>
<dbReference type="PROSITE" id="PS01023">
    <property type="entry name" value="PTR2_2"/>
    <property type="match status" value="1"/>
</dbReference>
<dbReference type="OrthoDB" id="9772725at2"/>
<sequence>MVETTTERTFFGQPRPLANLFGVELWERFSFYGMQGILLIYLYYEASRGGLGIDQDTATSIVGAYGGSVYLATVVGAWSADRLFGPEKVLFGSAILVMCGHIGLSVIPGIAGVAVGLVLIALGSGGVKATATSIVGTLYAPEDERRDAGFSLFYLGINLGALVGPLLTGLLQQEAGFHWGFALAAVGMALGLTQYALTRGSLPAAASRVANPLPPGRRPLVFGAALAVVAVIAVLAFTGLIPASHLSDIVVVLSILAAVAYFVVILSSRKIDHVERNRVYAFIPMFIASAAFWSLYQQQFTVVTIYSDKRLDRDIFGWTMPVSWVQSINPVFIIILSGVFAALWTRLGDRQPSSPVKFAAGTAIMGVAFLLFLPFAGSASVPLLGLAGILLVFTVAELLLSPVGLSLSTKLAPRAFQTQMVALFFLSVALGTALSGTLAGYYSEDHEVAYFGILGLIAIALGGILWAMSPWIRRLMGGIR</sequence>
<keyword evidence="12" id="KW-1185">Reference proteome</keyword>
<comment type="subcellular location">
    <subcellularLocation>
        <location evidence="1">Cell membrane</location>
        <topology evidence="1">Multi-pass membrane protein</topology>
    </subcellularLocation>
    <subcellularLocation>
        <location evidence="8">Membrane</location>
        <topology evidence="8">Multi-pass membrane protein</topology>
    </subcellularLocation>
</comment>
<feature type="transmembrane region" description="Helical" evidence="9">
    <location>
        <begin position="421"/>
        <end position="442"/>
    </location>
</feature>
<evidence type="ECO:0000256" key="8">
    <source>
        <dbReference type="RuleBase" id="RU003755"/>
    </source>
</evidence>
<keyword evidence="6 9" id="KW-1133">Transmembrane helix</keyword>
<keyword evidence="7 9" id="KW-0472">Membrane</keyword>
<evidence type="ECO:0000256" key="4">
    <source>
        <dbReference type="ARBA" id="ARBA00022475"/>
    </source>
</evidence>
<evidence type="ECO:0000256" key="1">
    <source>
        <dbReference type="ARBA" id="ARBA00004651"/>
    </source>
</evidence>
<accession>A0A285J3Z2</accession>
<name>A0A285J3Z2_9ACTN</name>
<dbReference type="NCBIfam" id="TIGR00924">
    <property type="entry name" value="yjdL_sub1_fam"/>
    <property type="match status" value="1"/>
</dbReference>
<keyword evidence="4" id="KW-1003">Cell membrane</keyword>
<feature type="transmembrane region" description="Helical" evidence="9">
    <location>
        <begin position="356"/>
        <end position="375"/>
    </location>
</feature>
<dbReference type="PANTHER" id="PTHR23517">
    <property type="entry name" value="RESISTANCE PROTEIN MDTM, PUTATIVE-RELATED-RELATED"/>
    <property type="match status" value="1"/>
</dbReference>
<evidence type="ECO:0000256" key="5">
    <source>
        <dbReference type="ARBA" id="ARBA00022692"/>
    </source>
</evidence>
<evidence type="ECO:0000256" key="6">
    <source>
        <dbReference type="ARBA" id="ARBA00022989"/>
    </source>
</evidence>
<feature type="transmembrane region" description="Helical" evidence="9">
    <location>
        <begin position="249"/>
        <end position="267"/>
    </location>
</feature>
<feature type="transmembrane region" description="Helical" evidence="9">
    <location>
        <begin position="381"/>
        <end position="400"/>
    </location>
</feature>
<dbReference type="InterPro" id="IPR005279">
    <property type="entry name" value="Dipep/tripep_permease"/>
</dbReference>
<dbReference type="GO" id="GO:0005886">
    <property type="term" value="C:plasma membrane"/>
    <property type="evidence" value="ECO:0007669"/>
    <property type="project" value="UniProtKB-SubCell"/>
</dbReference>
<evidence type="ECO:0000256" key="2">
    <source>
        <dbReference type="ARBA" id="ARBA00005982"/>
    </source>
</evidence>
<feature type="transmembrane region" description="Helical" evidence="9">
    <location>
        <begin position="29"/>
        <end position="46"/>
    </location>
</feature>
<dbReference type="InterPro" id="IPR050171">
    <property type="entry name" value="MFS_Transporters"/>
</dbReference>
<dbReference type="GO" id="GO:0006857">
    <property type="term" value="P:oligopeptide transport"/>
    <property type="evidence" value="ECO:0007669"/>
    <property type="project" value="InterPro"/>
</dbReference>
<dbReference type="Gene3D" id="1.20.1250.20">
    <property type="entry name" value="MFS general substrate transporter like domains"/>
    <property type="match status" value="1"/>
</dbReference>
<evidence type="ECO:0000313" key="12">
    <source>
        <dbReference type="Proteomes" id="UP000219612"/>
    </source>
</evidence>
<feature type="transmembrane region" description="Helical" evidence="9">
    <location>
        <begin position="324"/>
        <end position="344"/>
    </location>
</feature>
<feature type="transmembrane region" description="Helical" evidence="9">
    <location>
        <begin position="152"/>
        <end position="171"/>
    </location>
</feature>
<dbReference type="CDD" id="cd17346">
    <property type="entry name" value="MFS_DtpA_like"/>
    <property type="match status" value="1"/>
</dbReference>
<dbReference type="InterPro" id="IPR020846">
    <property type="entry name" value="MFS_dom"/>
</dbReference>
<dbReference type="PANTHER" id="PTHR23517:SF15">
    <property type="entry name" value="PROTON-DEPENDENT OLIGOPEPTIDE FAMILY TRANSPORT PROTEIN"/>
    <property type="match status" value="1"/>
</dbReference>
<organism evidence="11 12">
    <name type="scientific">Paractinoplanes atraurantiacus</name>
    <dbReference type="NCBI Taxonomy" id="1036182"/>
    <lineage>
        <taxon>Bacteria</taxon>
        <taxon>Bacillati</taxon>
        <taxon>Actinomycetota</taxon>
        <taxon>Actinomycetes</taxon>
        <taxon>Micromonosporales</taxon>
        <taxon>Micromonosporaceae</taxon>
        <taxon>Paractinoplanes</taxon>
    </lineage>
</organism>
<dbReference type="GO" id="GO:1904680">
    <property type="term" value="F:peptide transmembrane transporter activity"/>
    <property type="evidence" value="ECO:0007669"/>
    <property type="project" value="InterPro"/>
</dbReference>
<keyword evidence="3 8" id="KW-0813">Transport</keyword>
<feature type="domain" description="Major facilitator superfamily (MFS) profile" evidence="10">
    <location>
        <begin position="1"/>
        <end position="473"/>
    </location>
</feature>
<feature type="transmembrane region" description="Helical" evidence="9">
    <location>
        <begin position="90"/>
        <end position="111"/>
    </location>
</feature>
<feature type="transmembrane region" description="Helical" evidence="9">
    <location>
        <begin position="177"/>
        <end position="198"/>
    </location>
</feature>
<evidence type="ECO:0000259" key="10">
    <source>
        <dbReference type="PROSITE" id="PS50850"/>
    </source>
</evidence>